<evidence type="ECO:0000256" key="1">
    <source>
        <dbReference type="SAM" id="Phobius"/>
    </source>
</evidence>
<keyword evidence="1" id="KW-0472">Membrane</keyword>
<reference evidence="2" key="1">
    <citation type="submission" date="2024-03" db="EMBL/GenBank/DDBJ databases">
        <title>Diverse circular DNA viruses in blood, oral, and fecal samples of captive lemurs.</title>
        <authorList>
            <person name="Paietta E.N."/>
            <person name="Kraberger S."/>
            <person name="Lund M.C."/>
            <person name="Custer J.M."/>
            <person name="Vargas K.M."/>
            <person name="Ehmke E.E."/>
            <person name="Yoder A.D."/>
            <person name="Varsani A."/>
        </authorList>
    </citation>
    <scope>NUCLEOTIDE SEQUENCE</scope>
    <source>
        <strain evidence="2">Duke_28FS_21</strain>
    </source>
</reference>
<protein>
    <submittedName>
        <fullName evidence="2">Uncharacterized protein</fullName>
    </submittedName>
</protein>
<dbReference type="EMBL" id="PP511793">
    <property type="protein sequence ID" value="XCD07654.1"/>
    <property type="molecule type" value="Genomic_DNA"/>
</dbReference>
<organism evidence="2">
    <name type="scientific">Dulem virus 59</name>
    <dbReference type="NCBI Taxonomy" id="3145770"/>
    <lineage>
        <taxon>Viruses</taxon>
        <taxon>Monodnaviria</taxon>
        <taxon>Loebvirae</taxon>
        <taxon>Hofneiviricota</taxon>
        <taxon>Faserviricetes</taxon>
        <taxon>Tubulavirales</taxon>
        <taxon>Inoviridae</taxon>
        <taxon>Inovirus</taxon>
    </lineage>
</organism>
<proteinExistence type="predicted"/>
<keyword evidence="1" id="KW-1133">Transmembrane helix</keyword>
<feature type="transmembrane region" description="Helical" evidence="1">
    <location>
        <begin position="205"/>
        <end position="227"/>
    </location>
</feature>
<evidence type="ECO:0000313" key="2">
    <source>
        <dbReference type="EMBL" id="XCD07654.1"/>
    </source>
</evidence>
<keyword evidence="1" id="KW-0812">Transmembrane</keyword>
<sequence>MKKRLFLLLIITIFSFNLNVKAEEFNECFNDFLVGNVSFKNNSNYWKYLNPRIPVKSNTTYYLRFFINEDFTSPEGPRFSSSPIGYDSEGKSLGFDSIKDYSWDSNLHIFTFTTSSKENVSSLLFQVYTYKTNYTILENSYFIISDDIKNVTSCSVVEKPDKPIDPSNPDIATPQETDQSKIFSNFYTLFLDRLKFISNYATKNYLFLGFIAVIISFVLLNIFLFLFNRGGYKR</sequence>
<name>A0AAU8B5P7_9VIRU</name>
<accession>A0AAU8B5P7</accession>